<dbReference type="RefSeq" id="WP_220198114.1">
    <property type="nucleotide sequence ID" value="NZ_BNJF01000004.1"/>
</dbReference>
<dbReference type="EMBL" id="BNJF01000004">
    <property type="protein sequence ID" value="GHO48985.1"/>
    <property type="molecule type" value="Genomic_DNA"/>
</dbReference>
<evidence type="ECO:0000313" key="3">
    <source>
        <dbReference type="Proteomes" id="UP000612362"/>
    </source>
</evidence>
<sequence length="143" mass="15458">MSLPAIGKSLCLVMLSVIVAVVFVMRTAANASAASLTPTKAQTHVNTTQGGPWGGYGRFGPWGEYGSSGGSGEYDPIKQYLFEHRSIMAKSFSGYDPITQYQYTHDPYYRACLDRGGTMVRIPNSISFACKFVHHPGPYPGPG</sequence>
<proteinExistence type="predicted"/>
<protein>
    <submittedName>
        <fullName evidence="2">Uncharacterized protein</fullName>
    </submittedName>
</protein>
<feature type="signal peptide" evidence="1">
    <location>
        <begin position="1"/>
        <end position="33"/>
    </location>
</feature>
<keyword evidence="1" id="KW-0732">Signal</keyword>
<comment type="caution">
    <text evidence="2">The sequence shown here is derived from an EMBL/GenBank/DDBJ whole genome shotgun (WGS) entry which is preliminary data.</text>
</comment>
<evidence type="ECO:0000256" key="1">
    <source>
        <dbReference type="SAM" id="SignalP"/>
    </source>
</evidence>
<gene>
    <name evidence="2" type="ORF">KSX_71480</name>
</gene>
<evidence type="ECO:0000313" key="2">
    <source>
        <dbReference type="EMBL" id="GHO48985.1"/>
    </source>
</evidence>
<dbReference type="AlphaFoldDB" id="A0A8J3MV68"/>
<feature type="chain" id="PRO_5035176928" evidence="1">
    <location>
        <begin position="34"/>
        <end position="143"/>
    </location>
</feature>
<dbReference type="Proteomes" id="UP000612362">
    <property type="component" value="Unassembled WGS sequence"/>
</dbReference>
<accession>A0A8J3MV68</accession>
<organism evidence="2 3">
    <name type="scientific">Ktedonospora formicarum</name>
    <dbReference type="NCBI Taxonomy" id="2778364"/>
    <lineage>
        <taxon>Bacteria</taxon>
        <taxon>Bacillati</taxon>
        <taxon>Chloroflexota</taxon>
        <taxon>Ktedonobacteria</taxon>
        <taxon>Ktedonobacterales</taxon>
        <taxon>Ktedonobacteraceae</taxon>
        <taxon>Ktedonospora</taxon>
    </lineage>
</organism>
<keyword evidence="3" id="KW-1185">Reference proteome</keyword>
<name>A0A8J3MV68_9CHLR</name>
<reference evidence="2" key="1">
    <citation type="submission" date="2020-10" db="EMBL/GenBank/DDBJ databases">
        <title>Taxonomic study of unclassified bacteria belonging to the class Ktedonobacteria.</title>
        <authorList>
            <person name="Yabe S."/>
            <person name="Wang C.M."/>
            <person name="Zheng Y."/>
            <person name="Sakai Y."/>
            <person name="Cavaletti L."/>
            <person name="Monciardini P."/>
            <person name="Donadio S."/>
        </authorList>
    </citation>
    <scope>NUCLEOTIDE SEQUENCE</scope>
    <source>
        <strain evidence="2">SOSP1-1</strain>
    </source>
</reference>